<sequence>MQVQKQVEFNQHFSFEFRNLEDSIKLGHKLCPNTTNSLTTLSKKESSSIARSSLVDLRTFILVESHVSASQTLVFTFD</sequence>
<dbReference type="Proteomes" id="UP000030680">
    <property type="component" value="Unassembled WGS sequence"/>
</dbReference>
<gene>
    <name evidence="1" type="ORF">Gasu_61640</name>
</gene>
<dbReference type="RefSeq" id="XP_005702711.1">
    <property type="nucleotide sequence ID" value="XM_005702654.1"/>
</dbReference>
<dbReference type="EMBL" id="KB454582">
    <property type="protein sequence ID" value="EME26191.1"/>
    <property type="molecule type" value="Genomic_DNA"/>
</dbReference>
<dbReference type="KEGG" id="gsl:Gasu_61640"/>
<accession>M2VSR5</accession>
<dbReference type="GeneID" id="17085178"/>
<evidence type="ECO:0000313" key="2">
    <source>
        <dbReference type="Proteomes" id="UP000030680"/>
    </source>
</evidence>
<proteinExistence type="predicted"/>
<reference evidence="2" key="1">
    <citation type="journal article" date="2013" name="Science">
        <title>Gene transfer from bacteria and archaea facilitated evolution of an extremophilic eukaryote.</title>
        <authorList>
            <person name="Schonknecht G."/>
            <person name="Chen W.H."/>
            <person name="Ternes C.M."/>
            <person name="Barbier G.G."/>
            <person name="Shrestha R.P."/>
            <person name="Stanke M."/>
            <person name="Brautigam A."/>
            <person name="Baker B.J."/>
            <person name="Banfield J.F."/>
            <person name="Garavito R.M."/>
            <person name="Carr K."/>
            <person name="Wilkerson C."/>
            <person name="Rensing S.A."/>
            <person name="Gagneul D."/>
            <person name="Dickenson N.E."/>
            <person name="Oesterhelt C."/>
            <person name="Lercher M.J."/>
            <person name="Weber A.P."/>
        </authorList>
    </citation>
    <scope>NUCLEOTIDE SEQUENCE [LARGE SCALE GENOMIC DNA]</scope>
    <source>
        <strain evidence="2">074W</strain>
    </source>
</reference>
<organism evidence="1 2">
    <name type="scientific">Galdieria sulphuraria</name>
    <name type="common">Red alga</name>
    <dbReference type="NCBI Taxonomy" id="130081"/>
    <lineage>
        <taxon>Eukaryota</taxon>
        <taxon>Rhodophyta</taxon>
        <taxon>Bangiophyceae</taxon>
        <taxon>Galdieriales</taxon>
        <taxon>Galdieriaceae</taxon>
        <taxon>Galdieria</taxon>
    </lineage>
</organism>
<name>M2VSR5_GALSU</name>
<dbReference type="AlphaFoldDB" id="M2VSR5"/>
<keyword evidence="2" id="KW-1185">Reference proteome</keyword>
<dbReference type="Gramene" id="EME26191">
    <property type="protein sequence ID" value="EME26191"/>
    <property type="gene ID" value="Gasu_61640"/>
</dbReference>
<protein>
    <submittedName>
        <fullName evidence="1">Uncharacterized protein</fullName>
    </submittedName>
</protein>
<evidence type="ECO:0000313" key="1">
    <source>
        <dbReference type="EMBL" id="EME26191.1"/>
    </source>
</evidence>